<evidence type="ECO:0000313" key="2">
    <source>
        <dbReference type="Proteomes" id="UP000234845"/>
    </source>
</evidence>
<organism evidence="1 2">
    <name type="scientific">Kineobactrum sediminis</name>
    <dbReference type="NCBI Taxonomy" id="1905677"/>
    <lineage>
        <taxon>Bacteria</taxon>
        <taxon>Pseudomonadati</taxon>
        <taxon>Pseudomonadota</taxon>
        <taxon>Gammaproteobacteria</taxon>
        <taxon>Cellvibrionales</taxon>
        <taxon>Halieaceae</taxon>
        <taxon>Kineobactrum</taxon>
    </lineage>
</organism>
<dbReference type="OrthoDB" id="5567088at2"/>
<gene>
    <name evidence="1" type="ORF">CWI75_09765</name>
</gene>
<name>A0A2N5Y379_9GAMM</name>
<keyword evidence="2" id="KW-1185">Reference proteome</keyword>
<evidence type="ECO:0000313" key="1">
    <source>
        <dbReference type="EMBL" id="PLW82838.1"/>
    </source>
</evidence>
<dbReference type="AlphaFoldDB" id="A0A2N5Y379"/>
<dbReference type="Proteomes" id="UP000234845">
    <property type="component" value="Unassembled WGS sequence"/>
</dbReference>
<comment type="caution">
    <text evidence="1">The sequence shown here is derived from an EMBL/GenBank/DDBJ whole genome shotgun (WGS) entry which is preliminary data.</text>
</comment>
<accession>A0A2N5Y379</accession>
<dbReference type="EMBL" id="PKLZ01000007">
    <property type="protein sequence ID" value="PLW82838.1"/>
    <property type="molecule type" value="Genomic_DNA"/>
</dbReference>
<protein>
    <submittedName>
        <fullName evidence="1">Uncharacterized protein</fullName>
    </submittedName>
</protein>
<sequence length="74" mass="8699">MSVTNLRDESAVQEFAARAYDSIPIRTADRWEIWSLQAEQGIEPCFATERRFTCTDSQCPWRDECLGLQAEWRR</sequence>
<proteinExistence type="predicted"/>
<dbReference type="RefSeq" id="WP_101521303.1">
    <property type="nucleotide sequence ID" value="NZ_PKLZ01000007.1"/>
</dbReference>
<reference evidence="2" key="1">
    <citation type="submission" date="2017-11" db="EMBL/GenBank/DDBJ databases">
        <title>The draft genome sequence of Chromatocurvus sp. F02.</title>
        <authorList>
            <person name="Du Z.-J."/>
            <person name="Chang Y.-Q."/>
        </authorList>
    </citation>
    <scope>NUCLEOTIDE SEQUENCE [LARGE SCALE GENOMIC DNA]</scope>
    <source>
        <strain evidence="2">F02</strain>
    </source>
</reference>